<dbReference type="Pfam" id="PF00571">
    <property type="entry name" value="CBS"/>
    <property type="match status" value="1"/>
</dbReference>
<proteinExistence type="predicted"/>
<dbReference type="Gene3D" id="3.10.580.10">
    <property type="entry name" value="CBS-domain"/>
    <property type="match status" value="1"/>
</dbReference>
<dbReference type="SUPFAM" id="SSF54631">
    <property type="entry name" value="CBS-domain pair"/>
    <property type="match status" value="1"/>
</dbReference>
<evidence type="ECO:0000256" key="1">
    <source>
        <dbReference type="PROSITE-ProRule" id="PRU00703"/>
    </source>
</evidence>
<dbReference type="CDD" id="cd02205">
    <property type="entry name" value="CBS_pair_SF"/>
    <property type="match status" value="1"/>
</dbReference>
<sequence>MQIKYNIIPAAQVVTCSARASVQEALNTLEESGYRCIPAVDEGKFKGNIYAQTLYRALWLGEIEPQDMVEPLLKDSLVHIDELTSFFRVFSSIQRYPYLAVSTGEGSFSGILTHSNVMNVLEDSWGIKTGNYTLTISTNEYQGALSAILTTVKKFTSIHSMMTLDQDSTFFRRIILTLPSSIKKETLTQLIQELESIGFRVSDPEVI</sequence>
<dbReference type="InterPro" id="IPR017036">
    <property type="entry name" value="Lmo0553-like"/>
</dbReference>
<dbReference type="NCBIfam" id="NF038387">
    <property type="entry name" value="CBS_CbpA"/>
    <property type="match status" value="1"/>
</dbReference>
<dbReference type="InterPro" id="IPR000644">
    <property type="entry name" value="CBS_dom"/>
</dbReference>
<organism evidence="3 4">
    <name type="scientific">Alkalicoccus urumqiensis</name>
    <name type="common">Bacillus urumqiensis</name>
    <dbReference type="NCBI Taxonomy" id="1548213"/>
    <lineage>
        <taxon>Bacteria</taxon>
        <taxon>Bacillati</taxon>
        <taxon>Bacillota</taxon>
        <taxon>Bacilli</taxon>
        <taxon>Bacillales</taxon>
        <taxon>Bacillaceae</taxon>
        <taxon>Alkalicoccus</taxon>
    </lineage>
</organism>
<comment type="caution">
    <text evidence="3">The sequence shown here is derived from an EMBL/GenBank/DDBJ whole genome shotgun (WGS) entry which is preliminary data.</text>
</comment>
<feature type="domain" description="CBS" evidence="2">
    <location>
        <begin position="7"/>
        <end position="68"/>
    </location>
</feature>
<dbReference type="OrthoDB" id="1706107at2"/>
<name>A0A2P6MKS5_ALKUR</name>
<dbReference type="SMART" id="SM00116">
    <property type="entry name" value="CBS"/>
    <property type="match status" value="2"/>
</dbReference>
<reference evidence="3 4" key="1">
    <citation type="submission" date="2018-03" db="EMBL/GenBank/DDBJ databases">
        <title>Bacillus urumqiensis sp. nov., a moderately haloalkaliphilic bacterium isolated from a salt lake.</title>
        <authorList>
            <person name="Zhao B."/>
            <person name="Liao Z."/>
        </authorList>
    </citation>
    <scope>NUCLEOTIDE SEQUENCE [LARGE SCALE GENOMIC DNA]</scope>
    <source>
        <strain evidence="3 4">BZ-SZ-XJ18</strain>
    </source>
</reference>
<dbReference type="PROSITE" id="PS51371">
    <property type="entry name" value="CBS"/>
    <property type="match status" value="1"/>
</dbReference>
<dbReference type="InterPro" id="IPR046342">
    <property type="entry name" value="CBS_dom_sf"/>
</dbReference>
<evidence type="ECO:0000313" key="3">
    <source>
        <dbReference type="EMBL" id="PRO66855.1"/>
    </source>
</evidence>
<protein>
    <submittedName>
        <fullName evidence="3">CBS domain-containing protein</fullName>
    </submittedName>
</protein>
<dbReference type="PIRSF" id="PIRSF035040">
    <property type="entry name" value="UCP035040_CBS_Lmo0553"/>
    <property type="match status" value="1"/>
</dbReference>
<dbReference type="Proteomes" id="UP000243650">
    <property type="component" value="Unassembled WGS sequence"/>
</dbReference>
<evidence type="ECO:0000313" key="4">
    <source>
        <dbReference type="Proteomes" id="UP000243650"/>
    </source>
</evidence>
<dbReference type="EMBL" id="PVNS01000002">
    <property type="protein sequence ID" value="PRO66855.1"/>
    <property type="molecule type" value="Genomic_DNA"/>
</dbReference>
<keyword evidence="4" id="KW-1185">Reference proteome</keyword>
<gene>
    <name evidence="3" type="ORF">C6I21_02725</name>
</gene>
<keyword evidence="1" id="KW-0129">CBS domain</keyword>
<dbReference type="AlphaFoldDB" id="A0A2P6MKS5"/>
<evidence type="ECO:0000259" key="2">
    <source>
        <dbReference type="PROSITE" id="PS51371"/>
    </source>
</evidence>
<accession>A0A2P6MKS5</accession>